<accession>W7IJ86</accession>
<dbReference type="EMBL" id="AYXG01000006">
    <property type="protein sequence ID" value="EWC64396.1"/>
    <property type="molecule type" value="Genomic_DNA"/>
</dbReference>
<dbReference type="EMBL" id="AYXG01000185">
    <property type="protein sequence ID" value="EWC59759.1"/>
    <property type="molecule type" value="Genomic_DNA"/>
</dbReference>
<organism evidence="2 5">
    <name type="scientific">Actinokineospora spheciospongiae</name>
    <dbReference type="NCBI Taxonomy" id="909613"/>
    <lineage>
        <taxon>Bacteria</taxon>
        <taxon>Bacillati</taxon>
        <taxon>Actinomycetota</taxon>
        <taxon>Actinomycetes</taxon>
        <taxon>Pseudonocardiales</taxon>
        <taxon>Pseudonocardiaceae</taxon>
        <taxon>Actinokineospora</taxon>
    </lineage>
</organism>
<dbReference type="AlphaFoldDB" id="W7IJ86"/>
<gene>
    <name evidence="3" type="ORF">UO65_0274</name>
    <name evidence="4" type="ORF">UO65_0275</name>
    <name evidence="2" type="ORF">UO65_3860</name>
    <name evidence="1" type="ORF">UO65_4902</name>
</gene>
<comment type="caution">
    <text evidence="2">The sequence shown here is derived from an EMBL/GenBank/DDBJ whole genome shotgun (WGS) entry which is preliminary data.</text>
</comment>
<evidence type="ECO:0000313" key="5">
    <source>
        <dbReference type="Proteomes" id="UP000019277"/>
    </source>
</evidence>
<protein>
    <submittedName>
        <fullName evidence="2">Uncharacterized protein</fullName>
    </submittedName>
</protein>
<reference evidence="2 5" key="1">
    <citation type="journal article" date="2014" name="Genome Announc.">
        <title>Draft Genome Sequence of the Antitrypanosomally Active Sponge-Associated Bacterium Actinokineospora sp. Strain EG49.</title>
        <authorList>
            <person name="Harjes J."/>
            <person name="Ryu T."/>
            <person name="Abdelmohsen U.R."/>
            <person name="Moitinho-Silva L."/>
            <person name="Horn H."/>
            <person name="Ravasi T."/>
            <person name="Hentschel U."/>
        </authorList>
    </citation>
    <scope>NUCLEOTIDE SEQUENCE [LARGE SCALE GENOMIC DNA]</scope>
    <source>
        <strain evidence="2 5">EG49</strain>
    </source>
</reference>
<keyword evidence="5" id="KW-1185">Reference proteome</keyword>
<dbReference type="EMBL" id="AYXG01000139">
    <property type="protein sequence ID" value="EWC60930.1"/>
    <property type="molecule type" value="Genomic_DNA"/>
</dbReference>
<dbReference type="EMBL" id="AYXG01000006">
    <property type="protein sequence ID" value="EWC64395.1"/>
    <property type="molecule type" value="Genomic_DNA"/>
</dbReference>
<proteinExistence type="predicted"/>
<evidence type="ECO:0000313" key="2">
    <source>
        <dbReference type="EMBL" id="EWC60930.1"/>
    </source>
</evidence>
<sequence length="46" mass="4737">MVVGTLLRELVARLVATGDSGGRELAVVVGEVADEILAPTFVGAQR</sequence>
<evidence type="ECO:0000313" key="3">
    <source>
        <dbReference type="EMBL" id="EWC64395.1"/>
    </source>
</evidence>
<evidence type="ECO:0000313" key="1">
    <source>
        <dbReference type="EMBL" id="EWC59759.1"/>
    </source>
</evidence>
<evidence type="ECO:0000313" key="4">
    <source>
        <dbReference type="EMBL" id="EWC64396.1"/>
    </source>
</evidence>
<name>W7IJ86_9PSEU</name>
<dbReference type="Proteomes" id="UP000019277">
    <property type="component" value="Unassembled WGS sequence"/>
</dbReference>